<dbReference type="EMBL" id="NCKW01002907">
    <property type="protein sequence ID" value="POM77139.1"/>
    <property type="molecule type" value="Genomic_DNA"/>
</dbReference>
<reference evidence="2 3" key="1">
    <citation type="journal article" date="2017" name="Genome Biol. Evol.">
        <title>Phytophthora megakarya and P. palmivora, closely related causal agents of cacao black pod rot, underwent increases in genome sizes and gene numbers by different mechanisms.</title>
        <authorList>
            <person name="Ali S.S."/>
            <person name="Shao J."/>
            <person name="Lary D.J."/>
            <person name="Kronmiller B."/>
            <person name="Shen D."/>
            <person name="Strem M.D."/>
            <person name="Amoako-Attah I."/>
            <person name="Akrofi A.Y."/>
            <person name="Begoude B.A."/>
            <person name="Ten Hoopen G.M."/>
            <person name="Coulibaly K."/>
            <person name="Kebe B.I."/>
            <person name="Melnick R.L."/>
            <person name="Guiltinan M.J."/>
            <person name="Tyler B.M."/>
            <person name="Meinhardt L.W."/>
            <person name="Bailey B.A."/>
        </authorList>
    </citation>
    <scope>NUCLEOTIDE SEQUENCE [LARGE SCALE GENOMIC DNA]</scope>
    <source>
        <strain evidence="3">sbr112.9</strain>
    </source>
</reference>
<keyword evidence="3" id="KW-1185">Reference proteome</keyword>
<evidence type="ECO:0000256" key="1">
    <source>
        <dbReference type="SAM" id="MobiDB-lite"/>
    </source>
</evidence>
<protein>
    <submittedName>
        <fullName evidence="2">Uncharacterized protein</fullName>
    </submittedName>
</protein>
<gene>
    <name evidence="2" type="ORF">PHPALM_5523</name>
</gene>
<accession>A0A2P4YHD8</accession>
<dbReference type="Proteomes" id="UP000237271">
    <property type="component" value="Unassembled WGS sequence"/>
</dbReference>
<comment type="caution">
    <text evidence="2">The sequence shown here is derived from an EMBL/GenBank/DDBJ whole genome shotgun (WGS) entry which is preliminary data.</text>
</comment>
<name>A0A2P4YHD8_9STRA</name>
<dbReference type="OrthoDB" id="126155at2759"/>
<evidence type="ECO:0000313" key="3">
    <source>
        <dbReference type="Proteomes" id="UP000237271"/>
    </source>
</evidence>
<proteinExistence type="predicted"/>
<dbReference type="AlphaFoldDB" id="A0A2P4YHD8"/>
<feature type="region of interest" description="Disordered" evidence="1">
    <location>
        <begin position="87"/>
        <end position="165"/>
    </location>
</feature>
<evidence type="ECO:0000313" key="2">
    <source>
        <dbReference type="EMBL" id="POM77139.1"/>
    </source>
</evidence>
<feature type="region of interest" description="Disordered" evidence="1">
    <location>
        <begin position="353"/>
        <end position="378"/>
    </location>
</feature>
<sequence>MVVNPKELLQQQNTVIGAYRLRRNSGSDLPAVVRASLTVPFLPDEMVPLARPHDLRVVYGRRQHILDCLKGSRKKNTLDIYRDLHASHSSDNSHSSPPLTGELNPPEDSMNTSSDEDTEPIKAVRQQNRTLGKRTRRLDPNGRGSPFIDGSSIIETEYPSEDETECTRGAFRPSVTQQRVHRSIRHARFTATYPSWHFLRFAAACFTSDLVMKVYRSCTVDQLTCGIEHLLKNRTSALLTSRRETAYDRPLLQHHEATCAVRFDTSMSLDYISTIKTLSISSPARSTTDRYRGVSETDPLGWKLMVFWVTTKFSKFRSFIVSRDITAAKLVGGEFSRTDEDLLELLDHRRSRRAREYSGSRPRQNPESIRPVERPRRESSVPTDVLAVLPVQRTKRLCMKSIYQAGCSGNPTLLPDIVKTYIIERYKGLASDCQDL</sequence>
<organism evidence="2 3">
    <name type="scientific">Phytophthora palmivora</name>
    <dbReference type="NCBI Taxonomy" id="4796"/>
    <lineage>
        <taxon>Eukaryota</taxon>
        <taxon>Sar</taxon>
        <taxon>Stramenopiles</taxon>
        <taxon>Oomycota</taxon>
        <taxon>Peronosporomycetes</taxon>
        <taxon>Peronosporales</taxon>
        <taxon>Peronosporaceae</taxon>
        <taxon>Phytophthora</taxon>
    </lineage>
</organism>